<keyword evidence="1" id="KW-0812">Transmembrane</keyword>
<organism evidence="2 3">
    <name type="scientific">Paramecium sonneborni</name>
    <dbReference type="NCBI Taxonomy" id="65129"/>
    <lineage>
        <taxon>Eukaryota</taxon>
        <taxon>Sar</taxon>
        <taxon>Alveolata</taxon>
        <taxon>Ciliophora</taxon>
        <taxon>Intramacronucleata</taxon>
        <taxon>Oligohymenophorea</taxon>
        <taxon>Peniculida</taxon>
        <taxon>Parameciidae</taxon>
        <taxon>Paramecium</taxon>
    </lineage>
</organism>
<reference evidence="2" key="1">
    <citation type="submission" date="2021-01" db="EMBL/GenBank/DDBJ databases">
        <authorList>
            <consortium name="Genoscope - CEA"/>
            <person name="William W."/>
        </authorList>
    </citation>
    <scope>NUCLEOTIDE SEQUENCE</scope>
</reference>
<dbReference type="Proteomes" id="UP000692954">
    <property type="component" value="Unassembled WGS sequence"/>
</dbReference>
<evidence type="ECO:0000256" key="1">
    <source>
        <dbReference type="SAM" id="Phobius"/>
    </source>
</evidence>
<protein>
    <recommendedName>
        <fullName evidence="4">Transmembrane protein</fullName>
    </recommendedName>
</protein>
<keyword evidence="3" id="KW-1185">Reference proteome</keyword>
<feature type="transmembrane region" description="Helical" evidence="1">
    <location>
        <begin position="12"/>
        <end position="34"/>
    </location>
</feature>
<evidence type="ECO:0008006" key="4">
    <source>
        <dbReference type="Google" id="ProtNLM"/>
    </source>
</evidence>
<gene>
    <name evidence="2" type="ORF">PSON_ATCC_30995.1.T0750080</name>
</gene>
<name>A0A8S1PDJ8_9CILI</name>
<evidence type="ECO:0000313" key="2">
    <source>
        <dbReference type="EMBL" id="CAD8101069.1"/>
    </source>
</evidence>
<feature type="transmembrane region" description="Helical" evidence="1">
    <location>
        <begin position="114"/>
        <end position="131"/>
    </location>
</feature>
<comment type="caution">
    <text evidence="2">The sequence shown here is derived from an EMBL/GenBank/DDBJ whole genome shotgun (WGS) entry which is preliminary data.</text>
</comment>
<accession>A0A8S1PDJ8</accession>
<keyword evidence="1" id="KW-1133">Transmembrane helix</keyword>
<dbReference type="AlphaFoldDB" id="A0A8S1PDJ8"/>
<proteinExistence type="predicted"/>
<keyword evidence="1" id="KW-0472">Membrane</keyword>
<sequence length="168" mass="20743">MAFTFLSLKKMFGLAQFYILLQQMMNCNIFYYVFQFQPTFLQDYVNNSYNTELLRKRILNLIYKDFNNQLQNRYSQYQLCKEQDISQLFLNECQIYNIDNYSVFFLIPFYCRSVLSWVIYPYLFIIIQILFQIKNFGLHLFYHFYKSSFLMSFQIYNYLIFEVITQIL</sequence>
<dbReference type="EMBL" id="CAJJDN010000075">
    <property type="protein sequence ID" value="CAD8101069.1"/>
    <property type="molecule type" value="Genomic_DNA"/>
</dbReference>
<evidence type="ECO:0000313" key="3">
    <source>
        <dbReference type="Proteomes" id="UP000692954"/>
    </source>
</evidence>